<dbReference type="PANTHER" id="PTHR43428:SF1">
    <property type="entry name" value="ARSENATE REDUCTASE"/>
    <property type="match status" value="1"/>
</dbReference>
<dbReference type="SMART" id="SM00226">
    <property type="entry name" value="LMWPc"/>
    <property type="match status" value="1"/>
</dbReference>
<dbReference type="GO" id="GO:0046685">
    <property type="term" value="P:response to arsenic-containing substance"/>
    <property type="evidence" value="ECO:0007669"/>
    <property type="project" value="UniProtKB-KW"/>
</dbReference>
<dbReference type="InterPro" id="IPR023485">
    <property type="entry name" value="Ptyr_pPase"/>
</dbReference>
<evidence type="ECO:0000256" key="1">
    <source>
        <dbReference type="ARBA" id="ARBA00022849"/>
    </source>
</evidence>
<gene>
    <name evidence="3" type="primary">arsC1</name>
</gene>
<dbReference type="AlphaFoldDB" id="A0A7M4CBU5"/>
<dbReference type="Pfam" id="PF01451">
    <property type="entry name" value="LMWPc"/>
    <property type="match status" value="1"/>
</dbReference>
<evidence type="ECO:0000313" key="3">
    <source>
        <dbReference type="EMBL" id="QOD95016.1"/>
    </source>
</evidence>
<protein>
    <submittedName>
        <fullName evidence="3">ArsC1</fullName>
    </submittedName>
</protein>
<dbReference type="InterPro" id="IPR036196">
    <property type="entry name" value="Ptyr_pPase_sf"/>
</dbReference>
<accession>A0A7M4CBU5</accession>
<dbReference type="PANTHER" id="PTHR43428">
    <property type="entry name" value="ARSENATE REDUCTASE"/>
    <property type="match status" value="1"/>
</dbReference>
<proteinExistence type="predicted"/>
<reference evidence="3" key="1">
    <citation type="journal article" date="2020" name="bioRxiv">
        <title>Eukaryotic transposable elements as cargo carriers: the forging of metal resistance in the fungus Paecilomyces variotii.</title>
        <authorList>
            <person name="Urquhart A.S."/>
            <person name="Chong N.F."/>
            <person name="Yang Y."/>
            <person name="Idnurm A."/>
        </authorList>
    </citation>
    <scope>NUCLEOTIDE SEQUENCE</scope>
    <source>
        <strain evidence="3">CBS 144490</strain>
    </source>
</reference>
<dbReference type="Gene3D" id="3.40.50.2300">
    <property type="match status" value="1"/>
</dbReference>
<sequence>MANNRSVLFVCTYNDGRFQMAAGYLNHLAGGLIEVRSAEPPPADSIDPVVVEAMLEEGIDLIFRKSEIVTADALKVSNVVITMACGDAYPLFPGKRYLDWKLDDPAGQGLDAVRPIRNEIRWRVENLIIAELQPSG</sequence>
<organism evidence="3">
    <name type="scientific">Byssochlamys spectabilis</name>
    <name type="common">Paecilomyces variotii</name>
    <dbReference type="NCBI Taxonomy" id="264951"/>
    <lineage>
        <taxon>Eukaryota</taxon>
        <taxon>Fungi</taxon>
        <taxon>Dikarya</taxon>
        <taxon>Ascomycota</taxon>
        <taxon>Pezizomycotina</taxon>
        <taxon>Eurotiomycetes</taxon>
        <taxon>Eurotiomycetidae</taxon>
        <taxon>Eurotiales</taxon>
        <taxon>Thermoascaceae</taxon>
        <taxon>Paecilomyces</taxon>
    </lineage>
</organism>
<dbReference type="SUPFAM" id="SSF52788">
    <property type="entry name" value="Phosphotyrosine protein phosphatases I"/>
    <property type="match status" value="1"/>
</dbReference>
<evidence type="ECO:0000259" key="2">
    <source>
        <dbReference type="SMART" id="SM00226"/>
    </source>
</evidence>
<feature type="domain" description="Phosphotyrosine protein phosphatase I" evidence="2">
    <location>
        <begin position="5"/>
        <end position="130"/>
    </location>
</feature>
<keyword evidence="1" id="KW-0059">Arsenical resistance</keyword>
<dbReference type="EMBL" id="MT022027">
    <property type="protein sequence ID" value="QOD95016.1"/>
    <property type="molecule type" value="Genomic_DNA"/>
</dbReference>
<name>A0A7M4CBU5_BYSSP</name>